<dbReference type="GO" id="GO:0006281">
    <property type="term" value="P:DNA repair"/>
    <property type="evidence" value="ECO:0007669"/>
    <property type="project" value="InterPro"/>
</dbReference>
<dbReference type="Pfam" id="PF20114">
    <property type="entry name" value="DUF6504"/>
    <property type="match status" value="1"/>
</dbReference>
<evidence type="ECO:0000259" key="6">
    <source>
        <dbReference type="Pfam" id="PF00817"/>
    </source>
</evidence>
<accession>A0A850PFV3</accession>
<dbReference type="InterPro" id="IPR050356">
    <property type="entry name" value="SulA_CellDiv_inhibitor"/>
</dbReference>
<protein>
    <recommendedName>
        <fullName evidence="2">DNA-directed DNA polymerase</fullName>
        <ecNumber evidence="2">2.7.7.7</ecNumber>
    </recommendedName>
</protein>
<dbReference type="InterPro" id="IPR043502">
    <property type="entry name" value="DNA/RNA_pol_sf"/>
</dbReference>
<dbReference type="Pfam" id="PF11799">
    <property type="entry name" value="IMS_C"/>
    <property type="match status" value="1"/>
</dbReference>
<dbReference type="Pfam" id="PF00817">
    <property type="entry name" value="IMS"/>
    <property type="match status" value="1"/>
</dbReference>
<evidence type="ECO:0000259" key="7">
    <source>
        <dbReference type="Pfam" id="PF11799"/>
    </source>
</evidence>
<dbReference type="GO" id="GO:0003684">
    <property type="term" value="F:damaged DNA binding"/>
    <property type="evidence" value="ECO:0007669"/>
    <property type="project" value="InterPro"/>
</dbReference>
<evidence type="ECO:0000256" key="5">
    <source>
        <dbReference type="ARBA" id="ARBA00049244"/>
    </source>
</evidence>
<evidence type="ECO:0000313" key="9">
    <source>
        <dbReference type="EMBL" id="NVN41519.1"/>
    </source>
</evidence>
<comment type="caution">
    <text evidence="9">The sequence shown here is derived from an EMBL/GenBank/DDBJ whole genome shotgun (WGS) entry which is preliminary data.</text>
</comment>
<evidence type="ECO:0000256" key="1">
    <source>
        <dbReference type="ARBA" id="ARBA00011245"/>
    </source>
</evidence>
<comment type="subunit">
    <text evidence="1">Monomer.</text>
</comment>
<dbReference type="InterPro" id="IPR017961">
    <property type="entry name" value="DNA_pol_Y-fam_little_finger"/>
</dbReference>
<dbReference type="EMBL" id="JABXXR010000140">
    <property type="protein sequence ID" value="NVN41519.1"/>
    <property type="molecule type" value="Genomic_DNA"/>
</dbReference>
<feature type="domain" description="UmuC" evidence="6">
    <location>
        <begin position="35"/>
        <end position="158"/>
    </location>
</feature>
<comment type="function">
    <text evidence="4">Poorly processive, error-prone DNA polymerase involved in untargeted mutagenesis. Copies undamaged DNA at stalled replication forks, which arise in vivo from mismatched or misaligned primer ends. These misaligned primers can be extended by PolIV. Exhibits no 3'-5' exonuclease (proofreading) activity. May be involved in translesional synthesis, in conjunction with the beta clamp from PolIII.</text>
</comment>
<feature type="domain" description="DUF6504" evidence="8">
    <location>
        <begin position="438"/>
        <end position="513"/>
    </location>
</feature>
<organism evidence="9 10">
    <name type="scientific">Ameyamaea chiangmaiensis</name>
    <dbReference type="NCBI Taxonomy" id="442969"/>
    <lineage>
        <taxon>Bacteria</taxon>
        <taxon>Pseudomonadati</taxon>
        <taxon>Pseudomonadota</taxon>
        <taxon>Alphaproteobacteria</taxon>
        <taxon>Acetobacterales</taxon>
        <taxon>Acetobacteraceae</taxon>
        <taxon>Ameyamaea</taxon>
    </lineage>
</organism>
<evidence type="ECO:0000256" key="2">
    <source>
        <dbReference type="ARBA" id="ARBA00012417"/>
    </source>
</evidence>
<proteinExistence type="predicted"/>
<dbReference type="EC" id="2.7.7.7" evidence="2"/>
<dbReference type="CDD" id="cd03468">
    <property type="entry name" value="PolY_like"/>
    <property type="match status" value="1"/>
</dbReference>
<evidence type="ECO:0000256" key="4">
    <source>
        <dbReference type="ARBA" id="ARBA00025589"/>
    </source>
</evidence>
<dbReference type="Proteomes" id="UP000585665">
    <property type="component" value="Unassembled WGS sequence"/>
</dbReference>
<evidence type="ECO:0000313" key="10">
    <source>
        <dbReference type="Proteomes" id="UP000585665"/>
    </source>
</evidence>
<keyword evidence="10" id="KW-1185">Reference proteome</keyword>
<dbReference type="PANTHER" id="PTHR35369:SF2">
    <property type="entry name" value="BLR3025 PROTEIN"/>
    <property type="match status" value="1"/>
</dbReference>
<dbReference type="PANTHER" id="PTHR35369">
    <property type="entry name" value="BLR3025 PROTEIN-RELATED"/>
    <property type="match status" value="1"/>
</dbReference>
<evidence type="ECO:0000256" key="3">
    <source>
        <dbReference type="ARBA" id="ARBA00022763"/>
    </source>
</evidence>
<dbReference type="SUPFAM" id="SSF56672">
    <property type="entry name" value="DNA/RNA polymerases"/>
    <property type="match status" value="1"/>
</dbReference>
<gene>
    <name evidence="9" type="ORF">HUK82_13235</name>
</gene>
<dbReference type="RefSeq" id="WP_176614410.1">
    <property type="nucleotide sequence ID" value="NZ_JABXXR010000140.1"/>
</dbReference>
<name>A0A850PFV3_9PROT</name>
<dbReference type="InterPro" id="IPR045443">
    <property type="entry name" value="DUF6504"/>
</dbReference>
<reference evidence="9 10" key="1">
    <citation type="submission" date="2020-06" db="EMBL/GenBank/DDBJ databases">
        <title>Description of novel acetic acid bacteria.</title>
        <authorList>
            <person name="Sombolestani A."/>
        </authorList>
    </citation>
    <scope>NUCLEOTIDE SEQUENCE [LARGE SCALE GENOMIC DNA]</scope>
    <source>
        <strain evidence="9 10">LMG 27010</strain>
    </source>
</reference>
<sequence>MARVVSLFLPTWSTDRVRKRLNTTTSGTTALPPDSPLVLAGHDGGRRLVLATDGAARRLGLRTGMTVAHVQALHPGLTILPADPQGDTAALHALGLWLQQRLAPIVGLDPPDGLVLDTTGTDHLHGGEAAMLTRLADRLRHAGLCARLAIADNWGAAHAIARYGPEHLAIVPPGANGHALSPLPIEGLRLDAATLDGLHALGLSRIGDLARRPRAPLALRFGPTVTLRLDQACGARAEAIVALRPVDPVAVTHNLGEPIAAAETIARYITMLTTPFCAALEARGQGARRVDLLLHRVDNHCEVIRIALSRPMRDVARLARLLCDRIETITPGFGIERLELIATLAEPLDGRQTEAALAGGDAEASPDLPALLDTLANHVGADALYRCAAIESDVPERSVRRVAPLGPASLPVWPVHWPRPERLLPHPEPVRTLAVLPDHPPRFFVWRGKRHDVRCADGPERVFGEWWRDDRELTAARDYFRVEDMSGGRYWLYRAGDGEHGETGTQAWFLHGIFA</sequence>
<comment type="catalytic activity">
    <reaction evidence="5">
        <text>DNA(n) + a 2'-deoxyribonucleoside 5'-triphosphate = DNA(n+1) + diphosphate</text>
        <dbReference type="Rhea" id="RHEA:22508"/>
        <dbReference type="Rhea" id="RHEA-COMP:17339"/>
        <dbReference type="Rhea" id="RHEA-COMP:17340"/>
        <dbReference type="ChEBI" id="CHEBI:33019"/>
        <dbReference type="ChEBI" id="CHEBI:61560"/>
        <dbReference type="ChEBI" id="CHEBI:173112"/>
        <dbReference type="EC" id="2.7.7.7"/>
    </reaction>
</comment>
<keyword evidence="3" id="KW-0227">DNA damage</keyword>
<evidence type="ECO:0000259" key="8">
    <source>
        <dbReference type="Pfam" id="PF20114"/>
    </source>
</evidence>
<feature type="domain" description="DNA polymerase Y-family little finger" evidence="7">
    <location>
        <begin position="250"/>
        <end position="353"/>
    </location>
</feature>
<dbReference type="AlphaFoldDB" id="A0A850PFV3"/>
<dbReference type="InterPro" id="IPR001126">
    <property type="entry name" value="UmuC"/>
</dbReference>